<proteinExistence type="predicted"/>
<feature type="compositionally biased region" description="Low complexity" evidence="1">
    <location>
        <begin position="251"/>
        <end position="264"/>
    </location>
</feature>
<feature type="compositionally biased region" description="Gly residues" evidence="1">
    <location>
        <begin position="227"/>
        <end position="236"/>
    </location>
</feature>
<feature type="compositionally biased region" description="Low complexity" evidence="1">
    <location>
        <begin position="1"/>
        <end position="20"/>
    </location>
</feature>
<evidence type="ECO:0000256" key="1">
    <source>
        <dbReference type="SAM" id="MobiDB-lite"/>
    </source>
</evidence>
<dbReference type="SUPFAM" id="SSF55315">
    <property type="entry name" value="L30e-like"/>
    <property type="match status" value="1"/>
</dbReference>
<dbReference type="InterPro" id="IPR035931">
    <property type="entry name" value="YlxR-like_sf"/>
</dbReference>
<dbReference type="Pfam" id="PF04296">
    <property type="entry name" value="YlxR"/>
    <property type="match status" value="1"/>
</dbReference>
<comment type="caution">
    <text evidence="3">The sequence shown here is derived from an EMBL/GenBank/DDBJ whole genome shotgun (WGS) entry which is preliminary data.</text>
</comment>
<dbReference type="OrthoDB" id="9799836at2"/>
<dbReference type="Gene3D" id="3.30.1330.30">
    <property type="match status" value="1"/>
</dbReference>
<protein>
    <submittedName>
        <fullName evidence="3">RNA-binding protein</fullName>
    </submittedName>
</protein>
<gene>
    <name evidence="3" type="ORF">EAH89_28290</name>
</gene>
<dbReference type="SUPFAM" id="SSF64376">
    <property type="entry name" value="YlxR-like"/>
    <property type="match status" value="1"/>
</dbReference>
<feature type="compositionally biased region" description="Gly residues" evidence="1">
    <location>
        <begin position="308"/>
        <end position="323"/>
    </location>
</feature>
<feature type="domain" description="YlxR" evidence="2">
    <location>
        <begin position="29"/>
        <end position="102"/>
    </location>
</feature>
<dbReference type="InterPro" id="IPR007393">
    <property type="entry name" value="YlxR_dom"/>
</dbReference>
<feature type="region of interest" description="Disordered" evidence="1">
    <location>
        <begin position="1"/>
        <end position="29"/>
    </location>
</feature>
<evidence type="ECO:0000313" key="3">
    <source>
        <dbReference type="EMBL" id="TPG41921.1"/>
    </source>
</evidence>
<feature type="compositionally biased region" description="Low complexity" evidence="1">
    <location>
        <begin position="282"/>
        <end position="307"/>
    </location>
</feature>
<evidence type="ECO:0000259" key="2">
    <source>
        <dbReference type="Pfam" id="PF04296"/>
    </source>
</evidence>
<evidence type="ECO:0000313" key="4">
    <source>
        <dbReference type="Proteomes" id="UP000317078"/>
    </source>
</evidence>
<sequence>MPGGTDPAPAPAADATPGQPDAEERGPLRRCIVTRESLPKESMIRFVLGPDRALVPDLAGRMPGRGMWLSARGDVLERAISRGAFMKAARGPVHPIPDLRQSIVEGLRRRIRDQVGFARRAGQAVVGFQQAREWLQAGRAALLVEAADGSASERSRLVGGHGVPVVPVLDAAELGALFGRDHAVHVAVAPGRLAEGILAEAARLAGVLDTTPVAPPVRGGNAAPVRGAGGPAIRGGGSRDERRAAARAAREGAPPEGQGPASDGAGKDARGGKGGPRPPGTGPAAAPHGASTARPSGAGQSGRPASGGPDGAAGGKSPRGGHGPAPRKGGRQETRPRRGGEPAVPVTQEQ</sequence>
<dbReference type="EMBL" id="RCZP01000062">
    <property type="protein sequence ID" value="TPG41921.1"/>
    <property type="molecule type" value="Genomic_DNA"/>
</dbReference>
<feature type="compositionally biased region" description="Basic and acidic residues" evidence="1">
    <location>
        <begin position="237"/>
        <end position="250"/>
    </location>
</feature>
<dbReference type="InterPro" id="IPR029064">
    <property type="entry name" value="Ribosomal_eL30-like_sf"/>
</dbReference>
<organism evidence="3 4">
    <name type="scientific">Muricoccus nepalensis</name>
    <dbReference type="NCBI Taxonomy" id="1854500"/>
    <lineage>
        <taxon>Bacteria</taxon>
        <taxon>Pseudomonadati</taxon>
        <taxon>Pseudomonadota</taxon>
        <taxon>Alphaproteobacteria</taxon>
        <taxon>Acetobacterales</taxon>
        <taxon>Roseomonadaceae</taxon>
        <taxon>Muricoccus</taxon>
    </lineage>
</organism>
<dbReference type="Proteomes" id="UP000317078">
    <property type="component" value="Unassembled WGS sequence"/>
</dbReference>
<dbReference type="NCBIfam" id="NF006622">
    <property type="entry name" value="PRK09190.1"/>
    <property type="match status" value="1"/>
</dbReference>
<dbReference type="Gene3D" id="3.30.1230.10">
    <property type="entry name" value="YlxR-like"/>
    <property type="match status" value="1"/>
</dbReference>
<dbReference type="AlphaFoldDB" id="A0A502F0G4"/>
<reference evidence="3 4" key="1">
    <citation type="journal article" date="2019" name="Environ. Microbiol.">
        <title>Species interactions and distinct microbial communities in high Arctic permafrost affected cryosols are associated with the CH4 and CO2 gas fluxes.</title>
        <authorList>
            <person name="Altshuler I."/>
            <person name="Hamel J."/>
            <person name="Turney S."/>
            <person name="Magnuson E."/>
            <person name="Levesque R."/>
            <person name="Greer C."/>
            <person name="Whyte L.G."/>
        </authorList>
    </citation>
    <scope>NUCLEOTIDE SEQUENCE [LARGE SCALE GENOMIC DNA]</scope>
    <source>
        <strain evidence="3 4">S9.3B</strain>
    </source>
</reference>
<feature type="compositionally biased region" description="Basic and acidic residues" evidence="1">
    <location>
        <begin position="330"/>
        <end position="340"/>
    </location>
</feature>
<feature type="region of interest" description="Disordered" evidence="1">
    <location>
        <begin position="211"/>
        <end position="350"/>
    </location>
</feature>
<dbReference type="PANTHER" id="PTHR34215:SF1">
    <property type="entry name" value="YLXR DOMAIN-CONTAINING PROTEIN"/>
    <property type="match status" value="1"/>
</dbReference>
<name>A0A502F0G4_9PROT</name>
<accession>A0A502F0G4</accession>
<dbReference type="PANTHER" id="PTHR34215">
    <property type="entry name" value="BLL0784 PROTEIN"/>
    <property type="match status" value="1"/>
</dbReference>
<keyword evidence="4" id="KW-1185">Reference proteome</keyword>
<dbReference type="InterPro" id="IPR037465">
    <property type="entry name" value="YlxR"/>
</dbReference>